<name>A0AAN8PNX1_PATCE</name>
<gene>
    <name evidence="1" type="ORF">SNE40_008679</name>
</gene>
<dbReference type="EMBL" id="JAZGQO010000007">
    <property type="protein sequence ID" value="KAK6180674.1"/>
    <property type="molecule type" value="Genomic_DNA"/>
</dbReference>
<sequence>MLKGLTEQELDVIRWQNKQLRRHFKDTIYKENISRDLETYQPGFYFVSDKNQKGEHETLHCTAIVVVPPGGKPTYFDSHGNVPDDLRDRVAWSQLKLQKNVKTCTFHCLYVFDMWTKQSLVESLGQYSRQTFKEFMDGLYSPEQGYFDPDIHVMLHFKEHLLPALRKYINDTHVEVNLHPN</sequence>
<evidence type="ECO:0000313" key="2">
    <source>
        <dbReference type="Proteomes" id="UP001347796"/>
    </source>
</evidence>
<keyword evidence="2" id="KW-1185">Reference proteome</keyword>
<accession>A0AAN8PNX1</accession>
<protein>
    <submittedName>
        <fullName evidence="1">Uncharacterized protein</fullName>
    </submittedName>
</protein>
<dbReference type="AlphaFoldDB" id="A0AAN8PNX1"/>
<proteinExistence type="predicted"/>
<reference evidence="1 2" key="1">
    <citation type="submission" date="2024-01" db="EMBL/GenBank/DDBJ databases">
        <title>The genome of the rayed Mediterranean limpet Patella caerulea (Linnaeus, 1758).</title>
        <authorList>
            <person name="Anh-Thu Weber A."/>
            <person name="Halstead-Nussloch G."/>
        </authorList>
    </citation>
    <scope>NUCLEOTIDE SEQUENCE [LARGE SCALE GENOMIC DNA]</scope>
    <source>
        <strain evidence="1">AATW-2023a</strain>
        <tissue evidence="1">Whole specimen</tissue>
    </source>
</reference>
<dbReference type="Proteomes" id="UP001347796">
    <property type="component" value="Unassembled WGS sequence"/>
</dbReference>
<comment type="caution">
    <text evidence="1">The sequence shown here is derived from an EMBL/GenBank/DDBJ whole genome shotgun (WGS) entry which is preliminary data.</text>
</comment>
<evidence type="ECO:0000313" key="1">
    <source>
        <dbReference type="EMBL" id="KAK6180674.1"/>
    </source>
</evidence>
<organism evidence="1 2">
    <name type="scientific">Patella caerulea</name>
    <name type="common">Rayed Mediterranean limpet</name>
    <dbReference type="NCBI Taxonomy" id="87958"/>
    <lineage>
        <taxon>Eukaryota</taxon>
        <taxon>Metazoa</taxon>
        <taxon>Spiralia</taxon>
        <taxon>Lophotrochozoa</taxon>
        <taxon>Mollusca</taxon>
        <taxon>Gastropoda</taxon>
        <taxon>Patellogastropoda</taxon>
        <taxon>Patelloidea</taxon>
        <taxon>Patellidae</taxon>
        <taxon>Patella</taxon>
    </lineage>
</organism>